<keyword evidence="1" id="KW-0472">Membrane</keyword>
<feature type="non-terminal residue" evidence="2">
    <location>
        <position position="1"/>
    </location>
</feature>
<keyword evidence="1" id="KW-0812">Transmembrane</keyword>
<protein>
    <submittedName>
        <fullName evidence="2">Uncharacterized protein</fullName>
    </submittedName>
</protein>
<keyword evidence="1" id="KW-1133">Transmembrane helix</keyword>
<evidence type="ECO:0000313" key="2">
    <source>
        <dbReference type="EMBL" id="CDW31975.1"/>
    </source>
</evidence>
<sequence>LICNLQTDQYFIAIFESIIGFIFKILGLFQTIQNLNYSYKTLFVDKNFIWAQYGLSN</sequence>
<accession>A0A0K2U1M5</accession>
<organism evidence="2">
    <name type="scientific">Lepeophtheirus salmonis</name>
    <name type="common">Salmon louse</name>
    <name type="synonym">Caligus salmonis</name>
    <dbReference type="NCBI Taxonomy" id="72036"/>
    <lineage>
        <taxon>Eukaryota</taxon>
        <taxon>Metazoa</taxon>
        <taxon>Ecdysozoa</taxon>
        <taxon>Arthropoda</taxon>
        <taxon>Crustacea</taxon>
        <taxon>Multicrustacea</taxon>
        <taxon>Hexanauplia</taxon>
        <taxon>Copepoda</taxon>
        <taxon>Siphonostomatoida</taxon>
        <taxon>Caligidae</taxon>
        <taxon>Lepeophtheirus</taxon>
    </lineage>
</organism>
<name>A0A0K2U1M5_LEPSM</name>
<evidence type="ECO:0000256" key="1">
    <source>
        <dbReference type="SAM" id="Phobius"/>
    </source>
</evidence>
<reference evidence="2" key="1">
    <citation type="submission" date="2014-05" db="EMBL/GenBank/DDBJ databases">
        <authorList>
            <person name="Chronopoulou M."/>
        </authorList>
    </citation>
    <scope>NUCLEOTIDE SEQUENCE</scope>
    <source>
        <tissue evidence="2">Whole organism</tissue>
    </source>
</reference>
<proteinExistence type="predicted"/>
<dbReference type="EMBL" id="HACA01014614">
    <property type="protein sequence ID" value="CDW31975.1"/>
    <property type="molecule type" value="Transcribed_RNA"/>
</dbReference>
<feature type="transmembrane region" description="Helical" evidence="1">
    <location>
        <begin position="12"/>
        <end position="32"/>
    </location>
</feature>
<dbReference type="AlphaFoldDB" id="A0A0K2U1M5"/>